<evidence type="ECO:0000313" key="3">
    <source>
        <dbReference type="Proteomes" id="UP000190166"/>
    </source>
</evidence>
<dbReference type="EMBL" id="FUZZ01000002">
    <property type="protein sequence ID" value="SKD05945.1"/>
    <property type="molecule type" value="Genomic_DNA"/>
</dbReference>
<accession>A0A1T5NZL9</accession>
<gene>
    <name evidence="2" type="ORF">SAMN05660461_3245</name>
</gene>
<dbReference type="GO" id="GO:0016829">
    <property type="term" value="F:lyase activity"/>
    <property type="evidence" value="ECO:0007669"/>
    <property type="project" value="UniProtKB-KW"/>
</dbReference>
<dbReference type="STRING" id="393003.SAMN05660461_3245"/>
<organism evidence="2 3">
    <name type="scientific">Chitinophaga ginsengisegetis</name>
    <dbReference type="NCBI Taxonomy" id="393003"/>
    <lineage>
        <taxon>Bacteria</taxon>
        <taxon>Pseudomonadati</taxon>
        <taxon>Bacteroidota</taxon>
        <taxon>Chitinophagia</taxon>
        <taxon>Chitinophagales</taxon>
        <taxon>Chitinophagaceae</taxon>
        <taxon>Chitinophaga</taxon>
    </lineage>
</organism>
<reference evidence="2 3" key="1">
    <citation type="submission" date="2017-02" db="EMBL/GenBank/DDBJ databases">
        <authorList>
            <person name="Peterson S.W."/>
        </authorList>
    </citation>
    <scope>NUCLEOTIDE SEQUENCE [LARGE SCALE GENOMIC DNA]</scope>
    <source>
        <strain evidence="2 3">DSM 18108</strain>
    </source>
</reference>
<evidence type="ECO:0000259" key="1">
    <source>
        <dbReference type="Pfam" id="PF22818"/>
    </source>
</evidence>
<dbReference type="AlphaFoldDB" id="A0A1T5NZL9"/>
<protein>
    <submittedName>
        <fullName evidence="2">3-hydroxyacyl-[acyl-carrier-protein] dehydratase</fullName>
    </submittedName>
</protein>
<dbReference type="Gene3D" id="3.10.129.10">
    <property type="entry name" value="Hotdog Thioesterase"/>
    <property type="match status" value="1"/>
</dbReference>
<dbReference type="Pfam" id="PF22818">
    <property type="entry name" value="ApeI-like"/>
    <property type="match status" value="1"/>
</dbReference>
<feature type="domain" description="ApeI dehydratase-like" evidence="1">
    <location>
        <begin position="13"/>
        <end position="99"/>
    </location>
</feature>
<name>A0A1T5NZL9_9BACT</name>
<proteinExistence type="predicted"/>
<dbReference type="InterPro" id="IPR029069">
    <property type="entry name" value="HotDog_dom_sf"/>
</dbReference>
<evidence type="ECO:0000313" key="2">
    <source>
        <dbReference type="EMBL" id="SKD05945.1"/>
    </source>
</evidence>
<dbReference type="Proteomes" id="UP000190166">
    <property type="component" value="Unassembled WGS sequence"/>
</dbReference>
<dbReference type="RefSeq" id="WP_079470527.1">
    <property type="nucleotide sequence ID" value="NZ_FUZZ01000002.1"/>
</dbReference>
<dbReference type="InterPro" id="IPR054545">
    <property type="entry name" value="ApeI-like"/>
</dbReference>
<dbReference type="SUPFAM" id="SSF54637">
    <property type="entry name" value="Thioesterase/thiol ester dehydrase-isomerase"/>
    <property type="match status" value="1"/>
</dbReference>
<sequence>MLAGNFYTVTAQSQEPGQVATTIELNAAHPIFQGHFPEQPVVPGVCMMQTITEVLESALDRKVMLKKANQMKFLNMIDPVKQPLVDVTLTYKEEEGGWKVNATLKRDDKTFMKFQGIFN</sequence>
<keyword evidence="3" id="KW-1185">Reference proteome</keyword>